<dbReference type="GeneID" id="66318395"/>
<dbReference type="Proteomes" id="UP000006160">
    <property type="component" value="Unassembled WGS sequence"/>
</dbReference>
<keyword evidence="1" id="KW-0472">Membrane</keyword>
<evidence type="ECO:0000256" key="1">
    <source>
        <dbReference type="SAM" id="Phobius"/>
    </source>
</evidence>
<sequence>MKITKSIYILVLMAVLSLVGNLIGSKHGIFEALPGMIILVIIAILGIILSKVMPGKIPSVAYIVTIGCIVTYPGFPVAESVTKYITKVDFLSLTTPILAYVGISIGKDLESFKKSGWRIIVVSCVVFIGTYLGSAVIAQLILKSLGQI</sequence>
<feature type="transmembrane region" description="Helical" evidence="1">
    <location>
        <begin position="60"/>
        <end position="78"/>
    </location>
</feature>
<dbReference type="AlphaFoldDB" id="A0A9P2G6P1"/>
<dbReference type="EMBL" id="ACSJ01000007">
    <property type="protein sequence ID" value="EES90960.1"/>
    <property type="molecule type" value="Genomic_DNA"/>
</dbReference>
<evidence type="ECO:0000313" key="3">
    <source>
        <dbReference type="Proteomes" id="UP000006160"/>
    </source>
</evidence>
<protein>
    <recommendedName>
        <fullName evidence="4">DUF340 domain-containing protein</fullName>
    </recommendedName>
</protein>
<feature type="transmembrane region" description="Helical" evidence="1">
    <location>
        <begin position="7"/>
        <end position="23"/>
    </location>
</feature>
<proteinExistence type="predicted"/>
<gene>
    <name evidence="2" type="ORF">CLG_B1831</name>
</gene>
<evidence type="ECO:0008006" key="4">
    <source>
        <dbReference type="Google" id="ProtNLM"/>
    </source>
</evidence>
<feature type="transmembrane region" description="Helical" evidence="1">
    <location>
        <begin position="117"/>
        <end position="142"/>
    </location>
</feature>
<feature type="transmembrane region" description="Helical" evidence="1">
    <location>
        <begin position="84"/>
        <end position="105"/>
    </location>
</feature>
<name>A0A9P2G6P1_CLOBO</name>
<evidence type="ECO:0000313" key="2">
    <source>
        <dbReference type="EMBL" id="EES90960.1"/>
    </source>
</evidence>
<dbReference type="RefSeq" id="WP_003375483.1">
    <property type="nucleotide sequence ID" value="NZ_ACSJ01000007.1"/>
</dbReference>
<dbReference type="GO" id="GO:0015661">
    <property type="term" value="F:L-lysine efflux transmembrane transporter activity"/>
    <property type="evidence" value="ECO:0007669"/>
    <property type="project" value="InterPro"/>
</dbReference>
<feature type="transmembrane region" description="Helical" evidence="1">
    <location>
        <begin position="29"/>
        <end position="48"/>
    </location>
</feature>
<keyword evidence="1" id="KW-1133">Transmembrane helix</keyword>
<comment type="caution">
    <text evidence="2">The sequence shown here is derived from an EMBL/GenBank/DDBJ whole genome shotgun (WGS) entry which is preliminary data.</text>
</comment>
<organism evidence="2 3">
    <name type="scientific">Clostridium botulinum D str. 1873</name>
    <dbReference type="NCBI Taxonomy" id="592027"/>
    <lineage>
        <taxon>Bacteria</taxon>
        <taxon>Bacillati</taxon>
        <taxon>Bacillota</taxon>
        <taxon>Clostridia</taxon>
        <taxon>Eubacteriales</taxon>
        <taxon>Clostridiaceae</taxon>
        <taxon>Clostridium</taxon>
    </lineage>
</organism>
<reference evidence="2 3" key="1">
    <citation type="submission" date="2009-10" db="EMBL/GenBank/DDBJ databases">
        <authorList>
            <person name="Shrivastava S."/>
            <person name="Brinkac L.B."/>
            <person name="Brown J.L."/>
            <person name="Bruce D.B."/>
            <person name="Detter C."/>
            <person name="Green L.D."/>
            <person name="Munk C.A."/>
            <person name="Rogers Y.C."/>
            <person name="Tapia R."/>
            <person name="Saunders E.S."/>
            <person name="Sims D.R."/>
            <person name="Smith L.A."/>
            <person name="Smith T.J."/>
            <person name="Sutton G."/>
            <person name="Brettin T."/>
        </authorList>
    </citation>
    <scope>NUCLEOTIDE SEQUENCE [LARGE SCALE GENOMIC DNA]</scope>
    <source>
        <strain evidence="3">D str. 1873</strain>
    </source>
</reference>
<accession>A0A9P2G6P1</accession>
<keyword evidence="1" id="KW-0812">Transmembrane</keyword>